<feature type="transmembrane region" description="Helical" evidence="1">
    <location>
        <begin position="149"/>
        <end position="168"/>
    </location>
</feature>
<dbReference type="AlphaFoldDB" id="A0A9P8NZE3"/>
<name>A0A9P8NZE3_9ASCO</name>
<keyword evidence="1" id="KW-0812">Transmembrane</keyword>
<comment type="caution">
    <text evidence="2">The sequence shown here is derived from an EMBL/GenBank/DDBJ whole genome shotgun (WGS) entry which is preliminary data.</text>
</comment>
<dbReference type="EMBL" id="JAEUBE010000414">
    <property type="protein sequence ID" value="KAH3662022.1"/>
    <property type="molecule type" value="Genomic_DNA"/>
</dbReference>
<proteinExistence type="predicted"/>
<accession>A0A9P8NZE3</accession>
<keyword evidence="1" id="KW-1133">Transmembrane helix</keyword>
<evidence type="ECO:0000313" key="2">
    <source>
        <dbReference type="EMBL" id="KAH3662022.1"/>
    </source>
</evidence>
<dbReference type="GeneID" id="70238167"/>
<reference evidence="2" key="1">
    <citation type="journal article" date="2021" name="Open Biol.">
        <title>Shared evolutionary footprints suggest mitochondrial oxidative damage underlies multiple complex I losses in fungi.</title>
        <authorList>
            <person name="Schikora-Tamarit M.A."/>
            <person name="Marcet-Houben M."/>
            <person name="Nosek J."/>
            <person name="Gabaldon T."/>
        </authorList>
    </citation>
    <scope>NUCLEOTIDE SEQUENCE</scope>
    <source>
        <strain evidence="2">CBS6075</strain>
    </source>
</reference>
<evidence type="ECO:0000256" key="1">
    <source>
        <dbReference type="SAM" id="Phobius"/>
    </source>
</evidence>
<reference evidence="2" key="2">
    <citation type="submission" date="2021-01" db="EMBL/GenBank/DDBJ databases">
        <authorList>
            <person name="Schikora-Tamarit M.A."/>
        </authorList>
    </citation>
    <scope>NUCLEOTIDE SEQUENCE</scope>
    <source>
        <strain evidence="2">CBS6075</strain>
    </source>
</reference>
<dbReference type="OrthoDB" id="3996282at2759"/>
<keyword evidence="1" id="KW-0472">Membrane</keyword>
<sequence length="195" mass="22129">MSKSASPPCSPAFKFPLLPQNQKPPQLYNFLTDRAHFLALRRHVSIGILSSVRSANYYEFMQSITDPANTTQLNWINARAHELKGLKTRRAFIRWLEKHYELLHGEDLLAWSDVLSDTESPEPQLPGPVVHLEKTPTADLYRADVIAKLVVLELLVVGAVSGIWWFAFADEVDVAYMRSIWAVARAMLLERKSGK</sequence>
<dbReference type="RefSeq" id="XP_046059126.1">
    <property type="nucleotide sequence ID" value="XM_046207466.1"/>
</dbReference>
<organism evidence="2 3">
    <name type="scientific">Ogataea philodendri</name>
    <dbReference type="NCBI Taxonomy" id="1378263"/>
    <lineage>
        <taxon>Eukaryota</taxon>
        <taxon>Fungi</taxon>
        <taxon>Dikarya</taxon>
        <taxon>Ascomycota</taxon>
        <taxon>Saccharomycotina</taxon>
        <taxon>Pichiomycetes</taxon>
        <taxon>Pichiales</taxon>
        <taxon>Pichiaceae</taxon>
        <taxon>Ogataea</taxon>
    </lineage>
</organism>
<keyword evidence="3" id="KW-1185">Reference proteome</keyword>
<evidence type="ECO:0000313" key="3">
    <source>
        <dbReference type="Proteomes" id="UP000769157"/>
    </source>
</evidence>
<gene>
    <name evidence="2" type="ORF">OGAPHI_006203</name>
</gene>
<protein>
    <submittedName>
        <fullName evidence="2">Uncharacterized protein</fullName>
    </submittedName>
</protein>
<dbReference type="Proteomes" id="UP000769157">
    <property type="component" value="Unassembled WGS sequence"/>
</dbReference>